<evidence type="ECO:0000256" key="4">
    <source>
        <dbReference type="ARBA" id="ARBA00022898"/>
    </source>
</evidence>
<comment type="caution">
    <text evidence="7">The sequence shown here is derived from an EMBL/GenBank/DDBJ whole genome shotgun (WGS) entry which is preliminary data.</text>
</comment>
<reference evidence="7 8" key="1">
    <citation type="submission" date="2020-01" db="EMBL/GenBank/DDBJ databases">
        <title>Jiella pacifica sp. nov.</title>
        <authorList>
            <person name="Xue Z."/>
            <person name="Zhu S."/>
            <person name="Chen J."/>
            <person name="Yang J."/>
        </authorList>
    </citation>
    <scope>NUCLEOTIDE SEQUENCE [LARGE SCALE GENOMIC DNA]</scope>
    <source>
        <strain evidence="7 8">40Bstr34</strain>
    </source>
</reference>
<dbReference type="SMART" id="SM01119">
    <property type="entry name" value="D-ser_dehydrat"/>
    <property type="match status" value="1"/>
</dbReference>
<name>A0A6N9T6F7_9HYPH</name>
<evidence type="ECO:0000313" key="8">
    <source>
        <dbReference type="Proteomes" id="UP000469011"/>
    </source>
</evidence>
<dbReference type="PANTHER" id="PTHR28004:SF2">
    <property type="entry name" value="D-SERINE DEHYDRATASE"/>
    <property type="match status" value="1"/>
</dbReference>
<feature type="domain" description="D-serine dehydratase-like" evidence="6">
    <location>
        <begin position="278"/>
        <end position="364"/>
    </location>
</feature>
<comment type="cofactor">
    <cofactor evidence="1">
        <name>pyridoxal 5'-phosphate</name>
        <dbReference type="ChEBI" id="CHEBI:597326"/>
    </cofactor>
</comment>
<dbReference type="GO" id="GO:0016830">
    <property type="term" value="F:carbon-carbon lyase activity"/>
    <property type="evidence" value="ECO:0007669"/>
    <property type="project" value="UniProtKB-ARBA"/>
</dbReference>
<organism evidence="7 8">
    <name type="scientific">Jiella pacifica</name>
    <dbReference type="NCBI Taxonomy" id="2696469"/>
    <lineage>
        <taxon>Bacteria</taxon>
        <taxon>Pseudomonadati</taxon>
        <taxon>Pseudomonadota</taxon>
        <taxon>Alphaproteobacteria</taxon>
        <taxon>Hyphomicrobiales</taxon>
        <taxon>Aurantimonadaceae</taxon>
        <taxon>Jiella</taxon>
    </lineage>
</organism>
<evidence type="ECO:0000256" key="1">
    <source>
        <dbReference type="ARBA" id="ARBA00001933"/>
    </source>
</evidence>
<evidence type="ECO:0000256" key="5">
    <source>
        <dbReference type="ARBA" id="ARBA00023239"/>
    </source>
</evidence>
<dbReference type="CDD" id="cd06819">
    <property type="entry name" value="PLPDE_III_LS_D-TA"/>
    <property type="match status" value="1"/>
</dbReference>
<dbReference type="SUPFAM" id="SSF51419">
    <property type="entry name" value="PLP-binding barrel"/>
    <property type="match status" value="1"/>
</dbReference>
<comment type="cofactor">
    <cofactor evidence="2">
        <name>Mg(2+)</name>
        <dbReference type="ChEBI" id="CHEBI:18420"/>
    </cofactor>
</comment>
<dbReference type="Pfam" id="PF14031">
    <property type="entry name" value="D-ser_dehydrat"/>
    <property type="match status" value="1"/>
</dbReference>
<keyword evidence="8" id="KW-1185">Reference proteome</keyword>
<dbReference type="InterPro" id="IPR029066">
    <property type="entry name" value="PLP-binding_barrel"/>
</dbReference>
<dbReference type="InterPro" id="IPR051466">
    <property type="entry name" value="D-amino_acid_metab_enzyme"/>
</dbReference>
<dbReference type="InterPro" id="IPR026956">
    <property type="entry name" value="D-ser_dehydrat-like_dom"/>
</dbReference>
<comment type="similarity">
    <text evidence="3">Belongs to the DSD1 family.</text>
</comment>
<dbReference type="Gene3D" id="2.40.37.20">
    <property type="entry name" value="D-serine dehydratase-like domain"/>
    <property type="match status" value="1"/>
</dbReference>
<protein>
    <submittedName>
        <fullName evidence="7">DSD1 family PLP-dependent enzyme</fullName>
    </submittedName>
</protein>
<dbReference type="InterPro" id="IPR042208">
    <property type="entry name" value="D-ser_dehydrat-like_sf"/>
</dbReference>
<keyword evidence="4" id="KW-0663">Pyridoxal phosphate</keyword>
<dbReference type="PANTHER" id="PTHR28004">
    <property type="entry name" value="ZGC:162816-RELATED"/>
    <property type="match status" value="1"/>
</dbReference>
<dbReference type="EMBL" id="JAAAMG010000005">
    <property type="protein sequence ID" value="NDW04498.1"/>
    <property type="molecule type" value="Genomic_DNA"/>
</dbReference>
<evidence type="ECO:0000313" key="7">
    <source>
        <dbReference type="EMBL" id="NDW04498.1"/>
    </source>
</evidence>
<dbReference type="FunFam" id="3.20.20.10:FF:000026">
    <property type="entry name" value="D-threonine aldolase"/>
    <property type="match status" value="1"/>
</dbReference>
<dbReference type="AlphaFoldDB" id="A0A6N9T6F7"/>
<proteinExistence type="inferred from homology"/>
<sequence length="381" mass="40233">MADLSELELGYDVPALPGMASGEIQTPALVVDLDALERNLARMRGFAETAGMRLRAHAKTHKSADVARLQMSQGGACGICCQKVSEAEAMVRAGITDILVTNEVRDPVKIDRLARLATRARIIVCVDAPENVEPLSQAAQRHGVTIEALVEIDCGAGRCGIEPGPPAVRLALAIAGAKALRFAGLQAYHGPAQHIADPAERAAAIAAAADVTARTVSLIRDAGLDCDIVGGAGTGSFPFEARSGVYNELQCGSYVFMDADYEKIRAEDGGRVGGFENALFVLTSVLSLPTRERAVCDAGLKALAVDSGLPRVFDKPGVRYTGASDEHGVLAVDGGELDINERIKLVPGHCDPTCNLHDWFVAVRGQTVETLWPVTARGKVF</sequence>
<dbReference type="Proteomes" id="UP000469011">
    <property type="component" value="Unassembled WGS sequence"/>
</dbReference>
<dbReference type="GO" id="GO:0008721">
    <property type="term" value="F:D-serine ammonia-lyase activity"/>
    <property type="evidence" value="ECO:0007669"/>
    <property type="project" value="TreeGrafter"/>
</dbReference>
<dbReference type="Pfam" id="PF01168">
    <property type="entry name" value="Ala_racemase_N"/>
    <property type="match status" value="1"/>
</dbReference>
<evidence type="ECO:0000259" key="6">
    <source>
        <dbReference type="SMART" id="SM01119"/>
    </source>
</evidence>
<dbReference type="Gene3D" id="3.20.20.10">
    <property type="entry name" value="Alanine racemase"/>
    <property type="match status" value="1"/>
</dbReference>
<dbReference type="RefSeq" id="WP_163462742.1">
    <property type="nucleotide sequence ID" value="NZ_JAAAMG010000005.1"/>
</dbReference>
<gene>
    <name evidence="7" type="ORF">GTK09_08650</name>
</gene>
<dbReference type="GO" id="GO:0036088">
    <property type="term" value="P:D-serine catabolic process"/>
    <property type="evidence" value="ECO:0007669"/>
    <property type="project" value="TreeGrafter"/>
</dbReference>
<dbReference type="InterPro" id="IPR001608">
    <property type="entry name" value="Ala_racemase_N"/>
</dbReference>
<accession>A0A6N9T6F7</accession>
<evidence type="ECO:0000256" key="2">
    <source>
        <dbReference type="ARBA" id="ARBA00001946"/>
    </source>
</evidence>
<keyword evidence="5" id="KW-0456">Lyase</keyword>
<evidence type="ECO:0000256" key="3">
    <source>
        <dbReference type="ARBA" id="ARBA00005323"/>
    </source>
</evidence>